<evidence type="ECO:0000256" key="2">
    <source>
        <dbReference type="ARBA" id="ARBA00022908"/>
    </source>
</evidence>
<evidence type="ECO:0000313" key="8">
    <source>
        <dbReference type="EMBL" id="KIF44665.1"/>
    </source>
</evidence>
<dbReference type="PROSITE" id="PS00397">
    <property type="entry name" value="RECOMBINASES_1"/>
    <property type="match status" value="1"/>
</dbReference>
<sequence length="186" mass="21262">MRKLTFNYLRVSTKIQNTKRQLDKVPCDRIFIDKASGKNAKRPELESLLRFINSGDHINIHSIDRLARNLKDLRELIDQITGKGCSVKFHKENLHFTSEKNAFQDLMLSMLGAVAEFESAIINERRLEGIAKAKEKGVQFGRKPDLDRYEDINRLLKKGYSMRAVAKQLNCGLSTVQQAKANQVSN</sequence>
<dbReference type="EMBL" id="JPRD01000097">
    <property type="protein sequence ID" value="KIF44665.1"/>
    <property type="molecule type" value="Genomic_DNA"/>
</dbReference>
<dbReference type="InterPro" id="IPR006118">
    <property type="entry name" value="Recombinase_CS"/>
</dbReference>
<dbReference type="GO" id="GO:0000150">
    <property type="term" value="F:DNA strand exchange activity"/>
    <property type="evidence" value="ECO:0007669"/>
    <property type="project" value="InterPro"/>
</dbReference>
<evidence type="ECO:0000256" key="3">
    <source>
        <dbReference type="ARBA" id="ARBA00023125"/>
    </source>
</evidence>
<evidence type="ECO:0000259" key="7">
    <source>
        <dbReference type="PROSITE" id="PS51736"/>
    </source>
</evidence>
<dbReference type="Gene3D" id="3.40.50.1390">
    <property type="entry name" value="Resolvase, N-terminal catalytic domain"/>
    <property type="match status" value="1"/>
</dbReference>
<dbReference type="InterPro" id="IPR036162">
    <property type="entry name" value="Resolvase-like_N_sf"/>
</dbReference>
<evidence type="ECO:0000256" key="6">
    <source>
        <dbReference type="PROSITE-ProRule" id="PRU10137"/>
    </source>
</evidence>
<comment type="similarity">
    <text evidence="1">Belongs to the site-specific recombinase resolvase family.</text>
</comment>
<comment type="caution">
    <text evidence="8">The sequence shown here is derived from an EMBL/GenBank/DDBJ whole genome shotgun (WGS) entry which is preliminary data.</text>
</comment>
<dbReference type="CDD" id="cd03768">
    <property type="entry name" value="SR_ResInv"/>
    <property type="match status" value="1"/>
</dbReference>
<dbReference type="SMART" id="SM00857">
    <property type="entry name" value="Resolvase"/>
    <property type="match status" value="1"/>
</dbReference>
<dbReference type="AlphaFoldDB" id="A0A0C1YH92"/>
<name>A0A0C1YH92_9VIBR</name>
<dbReference type="Pfam" id="PF02796">
    <property type="entry name" value="HTH_7"/>
    <property type="match status" value="1"/>
</dbReference>
<evidence type="ECO:0000256" key="1">
    <source>
        <dbReference type="ARBA" id="ARBA00009913"/>
    </source>
</evidence>
<feature type="domain" description="Resolvase/invertase-type recombinase catalytic" evidence="7">
    <location>
        <begin position="4"/>
        <end position="137"/>
    </location>
</feature>
<dbReference type="SUPFAM" id="SSF53041">
    <property type="entry name" value="Resolvase-like"/>
    <property type="match status" value="1"/>
</dbReference>
<dbReference type="Gene3D" id="1.10.10.60">
    <property type="entry name" value="Homeodomain-like"/>
    <property type="match status" value="1"/>
</dbReference>
<organism evidence="8 9">
    <name type="scientific">Vibrio owensii CAIM 1854 = LMG 25443</name>
    <dbReference type="NCBI Taxonomy" id="1229493"/>
    <lineage>
        <taxon>Bacteria</taxon>
        <taxon>Pseudomonadati</taxon>
        <taxon>Pseudomonadota</taxon>
        <taxon>Gammaproteobacteria</taxon>
        <taxon>Vibrionales</taxon>
        <taxon>Vibrionaceae</taxon>
        <taxon>Vibrio</taxon>
    </lineage>
</organism>
<dbReference type="GO" id="GO:0015074">
    <property type="term" value="P:DNA integration"/>
    <property type="evidence" value="ECO:0007669"/>
    <property type="project" value="UniProtKB-KW"/>
</dbReference>
<dbReference type="PATRIC" id="fig|1229493.5.peg.6154"/>
<dbReference type="GO" id="GO:0003677">
    <property type="term" value="F:DNA binding"/>
    <property type="evidence" value="ECO:0007669"/>
    <property type="project" value="UniProtKB-KW"/>
</dbReference>
<dbReference type="InterPro" id="IPR006120">
    <property type="entry name" value="Resolvase_HTH_dom"/>
</dbReference>
<keyword evidence="2" id="KW-0229">DNA integration</keyword>
<protein>
    <submittedName>
        <fullName evidence="8">Resolvase</fullName>
    </submittedName>
</protein>
<gene>
    <name evidence="8" type="ORF">H735_30230</name>
</gene>
<evidence type="ECO:0000313" key="9">
    <source>
        <dbReference type="Proteomes" id="UP000031586"/>
    </source>
</evidence>
<proteinExistence type="inferred from homology"/>
<dbReference type="Pfam" id="PF00239">
    <property type="entry name" value="Resolvase"/>
    <property type="match status" value="1"/>
</dbReference>
<dbReference type="InterPro" id="IPR050639">
    <property type="entry name" value="SSR_resolvase"/>
</dbReference>
<dbReference type="InterPro" id="IPR006119">
    <property type="entry name" value="Resolv_N"/>
</dbReference>
<dbReference type="PANTHER" id="PTHR30461:SF26">
    <property type="entry name" value="RESOLVASE HOMOLOG YNEB"/>
    <property type="match status" value="1"/>
</dbReference>
<evidence type="ECO:0000256" key="5">
    <source>
        <dbReference type="PIRSR" id="PIRSR606118-50"/>
    </source>
</evidence>
<dbReference type="PANTHER" id="PTHR30461">
    <property type="entry name" value="DNA-INVERTASE FROM LAMBDOID PROPHAGE"/>
    <property type="match status" value="1"/>
</dbReference>
<feature type="active site" description="O-(5'-phospho-DNA)-serine intermediate" evidence="5 6">
    <location>
        <position position="12"/>
    </location>
</feature>
<dbReference type="Proteomes" id="UP000031586">
    <property type="component" value="Unassembled WGS sequence"/>
</dbReference>
<keyword evidence="3" id="KW-0238">DNA-binding</keyword>
<dbReference type="RefSeq" id="WP_202906001.1">
    <property type="nucleotide sequence ID" value="NZ_JPRD01000097.1"/>
</dbReference>
<keyword evidence="4" id="KW-0233">DNA recombination</keyword>
<dbReference type="PROSITE" id="PS51736">
    <property type="entry name" value="RECOMBINASES_3"/>
    <property type="match status" value="1"/>
</dbReference>
<reference evidence="8 9" key="1">
    <citation type="submission" date="2014-07" db="EMBL/GenBank/DDBJ databases">
        <title>Unique and conserved regions in Vibrio harveyi and related species in comparison with the shrimp pathogen Vibrio harveyi CAIM 1792.</title>
        <authorList>
            <person name="Espinoza-Valles I."/>
            <person name="Vora G."/>
            <person name="Leekitcharoenphon P."/>
            <person name="Ussery D."/>
            <person name="Hoj L."/>
            <person name="Gomez-Gil B."/>
        </authorList>
    </citation>
    <scope>NUCLEOTIDE SEQUENCE [LARGE SCALE GENOMIC DNA]</scope>
    <source>
        <strain evidence="9">CAIM 1854 / LMG 25443</strain>
    </source>
</reference>
<accession>A0A0C1YH92</accession>
<evidence type="ECO:0000256" key="4">
    <source>
        <dbReference type="ARBA" id="ARBA00023172"/>
    </source>
</evidence>